<name>A0ABU2CU18_9MICO</name>
<dbReference type="Proteomes" id="UP001183585">
    <property type="component" value="Unassembled WGS sequence"/>
</dbReference>
<dbReference type="RefSeq" id="WP_274993676.1">
    <property type="nucleotide sequence ID" value="NZ_JAJQQP010000005.1"/>
</dbReference>
<evidence type="ECO:0000256" key="1">
    <source>
        <dbReference type="SAM" id="MobiDB-lite"/>
    </source>
</evidence>
<keyword evidence="3" id="KW-1185">Reference proteome</keyword>
<evidence type="ECO:0000313" key="3">
    <source>
        <dbReference type="Proteomes" id="UP001183585"/>
    </source>
</evidence>
<protein>
    <submittedName>
        <fullName evidence="2">Uncharacterized protein</fullName>
    </submittedName>
</protein>
<evidence type="ECO:0000313" key="2">
    <source>
        <dbReference type="EMBL" id="MDR7384849.1"/>
    </source>
</evidence>
<organism evidence="2 3">
    <name type="scientific">Promicromonospora iranensis</name>
    <dbReference type="NCBI Taxonomy" id="1105144"/>
    <lineage>
        <taxon>Bacteria</taxon>
        <taxon>Bacillati</taxon>
        <taxon>Actinomycetota</taxon>
        <taxon>Actinomycetes</taxon>
        <taxon>Micrococcales</taxon>
        <taxon>Promicromonosporaceae</taxon>
        <taxon>Promicromonospora</taxon>
    </lineage>
</organism>
<dbReference type="EMBL" id="JAVDYE010000001">
    <property type="protein sequence ID" value="MDR7384849.1"/>
    <property type="molecule type" value="Genomic_DNA"/>
</dbReference>
<gene>
    <name evidence="2" type="ORF">J2S48_004364</name>
</gene>
<proteinExistence type="predicted"/>
<feature type="compositionally biased region" description="Polar residues" evidence="1">
    <location>
        <begin position="46"/>
        <end position="55"/>
    </location>
</feature>
<sequence length="65" mass="6939">MLSRQNRLLATGKIVLLRFKPTDNDRQGGIGAVVAAHLAELGSWTPSPAPESTMTALGRLLNPTQ</sequence>
<comment type="caution">
    <text evidence="2">The sequence shown here is derived from an EMBL/GenBank/DDBJ whole genome shotgun (WGS) entry which is preliminary data.</text>
</comment>
<feature type="region of interest" description="Disordered" evidence="1">
    <location>
        <begin position="46"/>
        <end position="65"/>
    </location>
</feature>
<accession>A0ABU2CU18</accession>
<reference evidence="2 3" key="1">
    <citation type="submission" date="2023-07" db="EMBL/GenBank/DDBJ databases">
        <title>Sequencing the genomes of 1000 actinobacteria strains.</title>
        <authorList>
            <person name="Klenk H.-P."/>
        </authorList>
    </citation>
    <scope>NUCLEOTIDE SEQUENCE [LARGE SCALE GENOMIC DNA]</scope>
    <source>
        <strain evidence="2 3">DSM 45554</strain>
    </source>
</reference>